<dbReference type="EMBL" id="OW240916">
    <property type="protein sequence ID" value="CAH2293903.1"/>
    <property type="molecule type" value="Genomic_DNA"/>
</dbReference>
<name>A0AAD1S6R4_PELCU</name>
<accession>A0AAD1S6R4</accession>
<evidence type="ECO:0000313" key="2">
    <source>
        <dbReference type="EMBL" id="CAH2293903.1"/>
    </source>
</evidence>
<evidence type="ECO:0000256" key="1">
    <source>
        <dbReference type="SAM" id="MobiDB-lite"/>
    </source>
</evidence>
<keyword evidence="3" id="KW-1185">Reference proteome</keyword>
<feature type="region of interest" description="Disordered" evidence="1">
    <location>
        <begin position="1"/>
        <end position="71"/>
    </location>
</feature>
<organism evidence="2 3">
    <name type="scientific">Pelobates cultripes</name>
    <name type="common">Western spadefoot toad</name>
    <dbReference type="NCBI Taxonomy" id="61616"/>
    <lineage>
        <taxon>Eukaryota</taxon>
        <taxon>Metazoa</taxon>
        <taxon>Chordata</taxon>
        <taxon>Craniata</taxon>
        <taxon>Vertebrata</taxon>
        <taxon>Euteleostomi</taxon>
        <taxon>Amphibia</taxon>
        <taxon>Batrachia</taxon>
        <taxon>Anura</taxon>
        <taxon>Pelobatoidea</taxon>
        <taxon>Pelobatidae</taxon>
        <taxon>Pelobates</taxon>
    </lineage>
</organism>
<sequence>MFPETSQALPVTKPHTHPNGIKQVKAWTPRALSCPKGQKQQDTHKRRRTEVPLDSSRNLLTAPGNRQVNRR</sequence>
<proteinExistence type="predicted"/>
<feature type="non-terminal residue" evidence="2">
    <location>
        <position position="71"/>
    </location>
</feature>
<feature type="compositionally biased region" description="Polar residues" evidence="1">
    <location>
        <begin position="55"/>
        <end position="71"/>
    </location>
</feature>
<reference evidence="2" key="1">
    <citation type="submission" date="2022-03" db="EMBL/GenBank/DDBJ databases">
        <authorList>
            <person name="Alioto T."/>
            <person name="Alioto T."/>
            <person name="Gomez Garrido J."/>
        </authorList>
    </citation>
    <scope>NUCLEOTIDE SEQUENCE</scope>
</reference>
<gene>
    <name evidence="2" type="ORF">PECUL_23A040957</name>
</gene>
<evidence type="ECO:0000313" key="3">
    <source>
        <dbReference type="Proteomes" id="UP001295444"/>
    </source>
</evidence>
<dbReference type="AlphaFoldDB" id="A0AAD1S6R4"/>
<protein>
    <submittedName>
        <fullName evidence="2">Uncharacterized protein</fullName>
    </submittedName>
</protein>
<dbReference type="Proteomes" id="UP001295444">
    <property type="component" value="Chromosome 05"/>
</dbReference>